<accession>A0ABV7JM78</accession>
<sequence>MKRKIARYLLGSICLIGTTMKANSQEKKALFNHVALSVYDLEKSASFYQDVLQLDTIPEPFKIGKHKWFEIAPGLSLHLIRDAAEIREHNRSTHLCFSVVSIDDFIARLKKFGVDYYNVQHELGKVGTRVDGVKQLYIKDPDGYWIEVNDERRY</sequence>
<reference evidence="3" key="1">
    <citation type="journal article" date="2019" name="Int. J. Syst. Evol. Microbiol.">
        <title>The Global Catalogue of Microorganisms (GCM) 10K type strain sequencing project: providing services to taxonomists for standard genome sequencing and annotation.</title>
        <authorList>
            <consortium name="The Broad Institute Genomics Platform"/>
            <consortium name="The Broad Institute Genome Sequencing Center for Infectious Disease"/>
            <person name="Wu L."/>
            <person name="Ma J."/>
        </authorList>
    </citation>
    <scope>NUCLEOTIDE SEQUENCE [LARGE SCALE GENOMIC DNA]</scope>
    <source>
        <strain evidence="3">KCTC 52416</strain>
    </source>
</reference>
<dbReference type="PANTHER" id="PTHR46142">
    <property type="match status" value="1"/>
</dbReference>
<dbReference type="InterPro" id="IPR004360">
    <property type="entry name" value="Glyas_Fos-R_dOase_dom"/>
</dbReference>
<protein>
    <submittedName>
        <fullName evidence="2">VOC family protein</fullName>
    </submittedName>
</protein>
<feature type="domain" description="VOC" evidence="1">
    <location>
        <begin position="30"/>
        <end position="151"/>
    </location>
</feature>
<dbReference type="SUPFAM" id="SSF54593">
    <property type="entry name" value="Glyoxalase/Bleomycin resistance protein/Dihydroxybiphenyl dioxygenase"/>
    <property type="match status" value="1"/>
</dbReference>
<keyword evidence="3" id="KW-1185">Reference proteome</keyword>
<dbReference type="PROSITE" id="PS51819">
    <property type="entry name" value="VOC"/>
    <property type="match status" value="1"/>
</dbReference>
<dbReference type="PANTHER" id="PTHR46142:SF3">
    <property type="entry name" value="F18B13.24 PROTEIN"/>
    <property type="match status" value="1"/>
</dbReference>
<proteinExistence type="predicted"/>
<dbReference type="Gene3D" id="3.10.180.10">
    <property type="entry name" value="2,3-Dihydroxybiphenyl 1,2-Dioxygenase, domain 1"/>
    <property type="match status" value="1"/>
</dbReference>
<organism evidence="2 3">
    <name type="scientific">Parapedobacter deserti</name>
    <dbReference type="NCBI Taxonomy" id="1912957"/>
    <lineage>
        <taxon>Bacteria</taxon>
        <taxon>Pseudomonadati</taxon>
        <taxon>Bacteroidota</taxon>
        <taxon>Sphingobacteriia</taxon>
        <taxon>Sphingobacteriales</taxon>
        <taxon>Sphingobacteriaceae</taxon>
        <taxon>Parapedobacter</taxon>
    </lineage>
</organism>
<dbReference type="EMBL" id="JBHRTA010000030">
    <property type="protein sequence ID" value="MFC3197923.1"/>
    <property type="molecule type" value="Genomic_DNA"/>
</dbReference>
<evidence type="ECO:0000313" key="2">
    <source>
        <dbReference type="EMBL" id="MFC3197923.1"/>
    </source>
</evidence>
<dbReference type="Pfam" id="PF00903">
    <property type="entry name" value="Glyoxalase"/>
    <property type="match status" value="1"/>
</dbReference>
<dbReference type="RefSeq" id="WP_379022076.1">
    <property type="nucleotide sequence ID" value="NZ_JBHRTA010000030.1"/>
</dbReference>
<name>A0ABV7JM78_9SPHI</name>
<evidence type="ECO:0000313" key="3">
    <source>
        <dbReference type="Proteomes" id="UP001595526"/>
    </source>
</evidence>
<dbReference type="Proteomes" id="UP001595526">
    <property type="component" value="Unassembled WGS sequence"/>
</dbReference>
<comment type="caution">
    <text evidence="2">The sequence shown here is derived from an EMBL/GenBank/DDBJ whole genome shotgun (WGS) entry which is preliminary data.</text>
</comment>
<evidence type="ECO:0000259" key="1">
    <source>
        <dbReference type="PROSITE" id="PS51819"/>
    </source>
</evidence>
<dbReference type="InterPro" id="IPR037523">
    <property type="entry name" value="VOC_core"/>
</dbReference>
<dbReference type="InterPro" id="IPR029068">
    <property type="entry name" value="Glyas_Bleomycin-R_OHBP_Dase"/>
</dbReference>
<gene>
    <name evidence="2" type="ORF">ACFOET_09890</name>
</gene>